<dbReference type="InterPro" id="IPR014729">
    <property type="entry name" value="Rossmann-like_a/b/a_fold"/>
</dbReference>
<dbReference type="Pfam" id="PF00582">
    <property type="entry name" value="Usp"/>
    <property type="match status" value="2"/>
</dbReference>
<dbReference type="SUPFAM" id="SSF52402">
    <property type="entry name" value="Adenine nucleotide alpha hydrolases-like"/>
    <property type="match status" value="2"/>
</dbReference>
<dbReference type="InterPro" id="IPR006015">
    <property type="entry name" value="Universal_stress_UspA"/>
</dbReference>
<evidence type="ECO:0000313" key="3">
    <source>
        <dbReference type="EMBL" id="RCV53287.1"/>
    </source>
</evidence>
<dbReference type="EMBL" id="QEIN01000197">
    <property type="protein sequence ID" value="RCV53287.1"/>
    <property type="molecule type" value="Genomic_DNA"/>
</dbReference>
<dbReference type="PRINTS" id="PR01438">
    <property type="entry name" value="UNVRSLSTRESS"/>
</dbReference>
<keyword evidence="4" id="KW-1185">Reference proteome</keyword>
<reference evidence="3 4" key="1">
    <citation type="submission" date="2018-04" db="EMBL/GenBank/DDBJ databases">
        <title>Novel actinobacteria from marine sediment.</title>
        <authorList>
            <person name="Ng Z.Y."/>
            <person name="Tan G.Y.A."/>
        </authorList>
    </citation>
    <scope>NUCLEOTIDE SEQUENCE [LARGE SCALE GENOMIC DNA]</scope>
    <source>
        <strain evidence="3 4">TPS81</strain>
    </source>
</reference>
<feature type="domain" description="UspA" evidence="2">
    <location>
        <begin position="135"/>
        <end position="278"/>
    </location>
</feature>
<comment type="similarity">
    <text evidence="1">Belongs to the universal stress protein A family.</text>
</comment>
<evidence type="ECO:0000259" key="2">
    <source>
        <dbReference type="Pfam" id="PF00582"/>
    </source>
</evidence>
<dbReference type="Gene3D" id="3.40.50.620">
    <property type="entry name" value="HUPs"/>
    <property type="match status" value="2"/>
</dbReference>
<evidence type="ECO:0000313" key="4">
    <source>
        <dbReference type="Proteomes" id="UP000253318"/>
    </source>
</evidence>
<feature type="domain" description="UspA" evidence="2">
    <location>
        <begin position="2"/>
        <end position="125"/>
    </location>
</feature>
<accession>A0A368T0Q0</accession>
<evidence type="ECO:0000256" key="1">
    <source>
        <dbReference type="ARBA" id="ARBA00008791"/>
    </source>
</evidence>
<gene>
    <name evidence="3" type="ORF">DEF24_20880</name>
</gene>
<dbReference type="AlphaFoldDB" id="A0A368T0Q0"/>
<protein>
    <submittedName>
        <fullName evidence="3">Universal stress protein</fullName>
    </submittedName>
</protein>
<sequence>MALAWAADVAREVGRPLRLLHALNTPLANIPFEQPMRPLPTLETVGRADALLSDAVERLREIAPDLAVRTQVSALSAPEALLTACRHAERVVLGSRGLGAVRSVLLGSVGVRVAAQAECPVVVVPAPLGYPGRQWRQVVVGVDGTERSEPALGFALREARWHGAELLAVYAWESPGWDDPLTLPSAGYAFDHDTFVVRTHERVARMIDVAGAEDTAARVATRIEVPQDQPAHALLEAGSHADLIVVGSRGRGGVRGLLLGSVGQTVLHHARVPVAVVRGVPAAGTEDSGEPET</sequence>
<proteinExistence type="inferred from homology"/>
<organism evidence="3 4">
    <name type="scientific">Marinitenerispora sediminis</name>
    <dbReference type="NCBI Taxonomy" id="1931232"/>
    <lineage>
        <taxon>Bacteria</taxon>
        <taxon>Bacillati</taxon>
        <taxon>Actinomycetota</taxon>
        <taxon>Actinomycetes</taxon>
        <taxon>Streptosporangiales</taxon>
        <taxon>Nocardiopsidaceae</taxon>
        <taxon>Marinitenerispora</taxon>
    </lineage>
</organism>
<dbReference type="OrthoDB" id="3424785at2"/>
<name>A0A368T0Q0_9ACTN</name>
<dbReference type="Proteomes" id="UP000253318">
    <property type="component" value="Unassembled WGS sequence"/>
</dbReference>
<dbReference type="PANTHER" id="PTHR46268:SF6">
    <property type="entry name" value="UNIVERSAL STRESS PROTEIN UP12"/>
    <property type="match status" value="1"/>
</dbReference>
<comment type="caution">
    <text evidence="3">The sequence shown here is derived from an EMBL/GenBank/DDBJ whole genome shotgun (WGS) entry which is preliminary data.</text>
</comment>
<dbReference type="PANTHER" id="PTHR46268">
    <property type="entry name" value="STRESS RESPONSE PROTEIN NHAX"/>
    <property type="match status" value="1"/>
</dbReference>
<dbReference type="InterPro" id="IPR006016">
    <property type="entry name" value="UspA"/>
</dbReference>